<feature type="non-terminal residue" evidence="2">
    <location>
        <position position="1"/>
    </location>
</feature>
<name>A0A3N4HLI7_ASCIM</name>
<organism evidence="2 3">
    <name type="scientific">Ascobolus immersus RN42</name>
    <dbReference type="NCBI Taxonomy" id="1160509"/>
    <lineage>
        <taxon>Eukaryota</taxon>
        <taxon>Fungi</taxon>
        <taxon>Dikarya</taxon>
        <taxon>Ascomycota</taxon>
        <taxon>Pezizomycotina</taxon>
        <taxon>Pezizomycetes</taxon>
        <taxon>Pezizales</taxon>
        <taxon>Ascobolaceae</taxon>
        <taxon>Ascobolus</taxon>
    </lineage>
</organism>
<accession>A0A3N4HLI7</accession>
<dbReference type="Proteomes" id="UP000275078">
    <property type="component" value="Unassembled WGS sequence"/>
</dbReference>
<feature type="compositionally biased region" description="Basic and acidic residues" evidence="1">
    <location>
        <begin position="297"/>
        <end position="311"/>
    </location>
</feature>
<proteinExistence type="predicted"/>
<evidence type="ECO:0000256" key="1">
    <source>
        <dbReference type="SAM" id="MobiDB-lite"/>
    </source>
</evidence>
<dbReference type="AlphaFoldDB" id="A0A3N4HLI7"/>
<protein>
    <submittedName>
        <fullName evidence="2">Uncharacterized protein</fullName>
    </submittedName>
</protein>
<dbReference type="EMBL" id="ML120282">
    <property type="protein sequence ID" value="RPA70544.1"/>
    <property type="molecule type" value="Genomic_DNA"/>
</dbReference>
<sequence length="367" mass="42793">VIPIPIRRLVYNDHEYEKGLRAVSKLVPTDPSRKKDLEERKAKNVSITSDQTTLMNRATFKLAFHLYFHCVAPPLLDLRQIEFGLREVWDIVAAKENDFTGCWDRAVSYKLQRKMGEERSKILHKANSCLRELFNMRERPAAYYRADLRFVVAANFYEEDDKRMFFFTNFSVARLIYMVAWDRVKKNLRGDIDCFVTEALTPMTVLIYYTCMGGALWREETGSEQVPEEVLKSLFVDLYKAWRHLESLSLDPSEADSRFPKTVKTFADAAMQNIRAAFILHATTTRIERQTKKRRHESNSEGSEPKRRELEGMPPMRLYRRAGLQDFLEAKFKACKETLETLEAMLKHSREADKGLDNLAALTSEFF</sequence>
<reference evidence="2 3" key="1">
    <citation type="journal article" date="2018" name="Nat. Ecol. Evol.">
        <title>Pezizomycetes genomes reveal the molecular basis of ectomycorrhizal truffle lifestyle.</title>
        <authorList>
            <person name="Murat C."/>
            <person name="Payen T."/>
            <person name="Noel B."/>
            <person name="Kuo A."/>
            <person name="Morin E."/>
            <person name="Chen J."/>
            <person name="Kohler A."/>
            <person name="Krizsan K."/>
            <person name="Balestrini R."/>
            <person name="Da Silva C."/>
            <person name="Montanini B."/>
            <person name="Hainaut M."/>
            <person name="Levati E."/>
            <person name="Barry K.W."/>
            <person name="Belfiori B."/>
            <person name="Cichocki N."/>
            <person name="Clum A."/>
            <person name="Dockter R.B."/>
            <person name="Fauchery L."/>
            <person name="Guy J."/>
            <person name="Iotti M."/>
            <person name="Le Tacon F."/>
            <person name="Lindquist E.A."/>
            <person name="Lipzen A."/>
            <person name="Malagnac F."/>
            <person name="Mello A."/>
            <person name="Molinier V."/>
            <person name="Miyauchi S."/>
            <person name="Poulain J."/>
            <person name="Riccioni C."/>
            <person name="Rubini A."/>
            <person name="Sitrit Y."/>
            <person name="Splivallo R."/>
            <person name="Traeger S."/>
            <person name="Wang M."/>
            <person name="Zifcakova L."/>
            <person name="Wipf D."/>
            <person name="Zambonelli A."/>
            <person name="Paolocci F."/>
            <person name="Nowrousian M."/>
            <person name="Ottonello S."/>
            <person name="Baldrian P."/>
            <person name="Spatafora J.W."/>
            <person name="Henrissat B."/>
            <person name="Nagy L.G."/>
            <person name="Aury J.M."/>
            <person name="Wincker P."/>
            <person name="Grigoriev I.V."/>
            <person name="Bonfante P."/>
            <person name="Martin F.M."/>
        </authorList>
    </citation>
    <scope>NUCLEOTIDE SEQUENCE [LARGE SCALE GENOMIC DNA]</scope>
    <source>
        <strain evidence="2 3">RN42</strain>
    </source>
</reference>
<evidence type="ECO:0000313" key="2">
    <source>
        <dbReference type="EMBL" id="RPA70544.1"/>
    </source>
</evidence>
<gene>
    <name evidence="2" type="ORF">BJ508DRAFT_316423</name>
</gene>
<evidence type="ECO:0000313" key="3">
    <source>
        <dbReference type="Proteomes" id="UP000275078"/>
    </source>
</evidence>
<feature type="region of interest" description="Disordered" evidence="1">
    <location>
        <begin position="288"/>
        <end position="313"/>
    </location>
</feature>
<keyword evidence="3" id="KW-1185">Reference proteome</keyword>